<dbReference type="InterPro" id="IPR014722">
    <property type="entry name" value="Rib_uL2_dom2"/>
</dbReference>
<evidence type="ECO:0000256" key="1">
    <source>
        <dbReference type="ARBA" id="ARBA00006956"/>
    </source>
</evidence>
<feature type="compositionally biased region" description="Acidic residues" evidence="6">
    <location>
        <begin position="114"/>
        <end position="127"/>
    </location>
</feature>
<keyword evidence="9" id="KW-1185">Reference proteome</keyword>
<keyword evidence="2" id="KW-0804">Transcription</keyword>
<evidence type="ECO:0000313" key="8">
    <source>
        <dbReference type="EMBL" id="PPQ76331.1"/>
    </source>
</evidence>
<dbReference type="InterPro" id="IPR005100">
    <property type="entry name" value="NGN-domain"/>
</dbReference>
<dbReference type="GO" id="GO:0006368">
    <property type="term" value="P:transcription elongation by RNA polymerase II"/>
    <property type="evidence" value="ECO:0007669"/>
    <property type="project" value="TreeGrafter"/>
</dbReference>
<dbReference type="Gene3D" id="3.30.70.940">
    <property type="entry name" value="NusG, N-terminal domain"/>
    <property type="match status" value="1"/>
</dbReference>
<feature type="domain" description="KOW" evidence="7">
    <location>
        <begin position="446"/>
        <end position="473"/>
    </location>
</feature>
<evidence type="ECO:0000256" key="5">
    <source>
        <dbReference type="ARBA" id="ARBA00031006"/>
    </source>
</evidence>
<name>A0A409WCW6_9AGAR</name>
<gene>
    <name evidence="8" type="ORF">CVT24_008497</name>
</gene>
<dbReference type="Gene3D" id="2.30.30.30">
    <property type="match status" value="2"/>
</dbReference>
<feature type="compositionally biased region" description="Acidic residues" evidence="6">
    <location>
        <begin position="136"/>
        <end position="148"/>
    </location>
</feature>
<comment type="function">
    <text evidence="3">The SPT4-SPT5 complex mediates both activation and inhibition of transcription elongation, and plays a role in pre-mRNA processing. This complex seems to be important for the stability of the RNA polymerase II elongation machinery on the chromatin template but not for the inherent ability of this machinery to translocate down the gene.</text>
</comment>
<evidence type="ECO:0000256" key="2">
    <source>
        <dbReference type="ARBA" id="ARBA00023163"/>
    </source>
</evidence>
<dbReference type="OrthoDB" id="3066781at2759"/>
<dbReference type="InterPro" id="IPR005824">
    <property type="entry name" value="KOW"/>
</dbReference>
<proteinExistence type="inferred from homology"/>
<evidence type="ECO:0000256" key="3">
    <source>
        <dbReference type="ARBA" id="ARBA00024691"/>
    </source>
</evidence>
<dbReference type="GO" id="GO:0032044">
    <property type="term" value="C:DSIF complex"/>
    <property type="evidence" value="ECO:0007669"/>
    <property type="project" value="TreeGrafter"/>
</dbReference>
<dbReference type="EMBL" id="NHTK01005584">
    <property type="protein sequence ID" value="PPQ76331.1"/>
    <property type="molecule type" value="Genomic_DNA"/>
</dbReference>
<dbReference type="Proteomes" id="UP000284842">
    <property type="component" value="Unassembled WGS sequence"/>
</dbReference>
<dbReference type="GO" id="GO:0003729">
    <property type="term" value="F:mRNA binding"/>
    <property type="evidence" value="ECO:0007669"/>
    <property type="project" value="TreeGrafter"/>
</dbReference>
<comment type="similarity">
    <text evidence="1">Belongs to the SPT5 family.</text>
</comment>
<accession>A0A409WCW6</accession>
<evidence type="ECO:0000313" key="9">
    <source>
        <dbReference type="Proteomes" id="UP000284842"/>
    </source>
</evidence>
<comment type="caution">
    <text evidence="8">The sequence shown here is derived from an EMBL/GenBank/DDBJ whole genome shotgun (WGS) entry which is preliminary data.</text>
</comment>
<dbReference type="GO" id="GO:0032784">
    <property type="term" value="P:regulation of DNA-templated transcription elongation"/>
    <property type="evidence" value="ECO:0007669"/>
    <property type="project" value="InterPro"/>
</dbReference>
<dbReference type="InterPro" id="IPR036735">
    <property type="entry name" value="NGN_dom_sf"/>
</dbReference>
<organism evidence="8 9">
    <name type="scientific">Panaeolus cyanescens</name>
    <dbReference type="NCBI Taxonomy" id="181874"/>
    <lineage>
        <taxon>Eukaryota</taxon>
        <taxon>Fungi</taxon>
        <taxon>Dikarya</taxon>
        <taxon>Basidiomycota</taxon>
        <taxon>Agaricomycotina</taxon>
        <taxon>Agaricomycetes</taxon>
        <taxon>Agaricomycetidae</taxon>
        <taxon>Agaricales</taxon>
        <taxon>Agaricineae</taxon>
        <taxon>Galeropsidaceae</taxon>
        <taxon>Panaeolus</taxon>
    </lineage>
</organism>
<dbReference type="SMART" id="SM00739">
    <property type="entry name" value="KOW"/>
    <property type="match status" value="3"/>
</dbReference>
<dbReference type="PANTHER" id="PTHR11125">
    <property type="entry name" value="SUPPRESSOR OF TY 5"/>
    <property type="match status" value="1"/>
</dbReference>
<dbReference type="InterPro" id="IPR039659">
    <property type="entry name" value="SPT5"/>
</dbReference>
<sequence length="772" mass="86929">MPLPMQRKRTWEAMNEDLADAEGLSGWVYHESSVHSMESDSEDPTIRVGLEGMRSGEGPEPNEQRTGQGREGIEKPVYEDEGEVSVDGARGTAGRKANQKDRRRAKRRNPFIDNEAEASDEDEETEPDVGGRGFIDDNDNDNDEADEESVSRDYQHHCRLLQSSDVAASQQYWDELLSRAYGRTKYLSDQRIGIEDHDEDEDEYVISPKDLLWEVPCKAGLETDIVFSIFNRATQLNIAAPSAMFNPSHPGRVYIEAAAESAARSTVDGIPGVFIRHLKPVPSSLRRQAMTPSPRSIPIWVRIRDTRQKWRHVNGTVGMISPLLDERGFEVIWEVIVAHKEAGSSEWMWTSTRLDNIRFTMNFGQLPTVADLQRFSGCPAVQEYSLSLLYERIYRSNLRPGARVRVTRGDFIGAAGYVVEVSGSTVDIQIEDGSLETVPTKCVRRHFIVGDEVTIVTNPWKGEVGWVVSVEGDFITIWSDARSQEYRIAAIEAEFFCSSFRRIPQLPSQGSSWIPSLPDPYSQYKGRMVLVSGQHPLKGHRGLVRDTHPDGRIWIQMESILNGNRTLQFKHRNISLIDTDTNTLRPLSETTLAKSQPLEIPFATPVLQDQEPKLGVESSGSSTPFPDNVPVIDESNSEDFPQTEDIELMPIDDPYWLVDACFKERIKLAHLHDQHHIVQLVGRGSRPGMVMIRDRKGAILEMKSSTLTALRPEAPNDMVVVLKGEHAGTVYKVVEVRQLELTVKKVGRVKKKKDVDPVFSNDNLIQVFGAYK</sequence>
<feature type="domain" description="KOW" evidence="7">
    <location>
        <begin position="397"/>
        <end position="424"/>
    </location>
</feature>
<dbReference type="PANTHER" id="PTHR11125:SF7">
    <property type="entry name" value="TRANSCRIPTION ELONGATION FACTOR SPT5"/>
    <property type="match status" value="1"/>
</dbReference>
<feature type="domain" description="KOW" evidence="7">
    <location>
        <begin position="712"/>
        <end position="739"/>
    </location>
</feature>
<evidence type="ECO:0000259" key="7">
    <source>
        <dbReference type="SMART" id="SM00739"/>
    </source>
</evidence>
<dbReference type="GO" id="GO:0006357">
    <property type="term" value="P:regulation of transcription by RNA polymerase II"/>
    <property type="evidence" value="ECO:0007669"/>
    <property type="project" value="InterPro"/>
</dbReference>
<dbReference type="SUPFAM" id="SSF50104">
    <property type="entry name" value="Translation proteins SH3-like domain"/>
    <property type="match status" value="1"/>
</dbReference>
<dbReference type="Pfam" id="PF03439">
    <property type="entry name" value="Spt5-NGN"/>
    <property type="match status" value="1"/>
</dbReference>
<feature type="region of interest" description="Disordered" evidence="6">
    <location>
        <begin position="33"/>
        <end position="153"/>
    </location>
</feature>
<dbReference type="AlphaFoldDB" id="A0A409WCW6"/>
<protein>
    <recommendedName>
        <fullName evidence="4">Chromatin elongation factor SPT5</fullName>
    </recommendedName>
    <alternativeName>
        <fullName evidence="5">Chromatin elongation factor spt5</fullName>
    </alternativeName>
</protein>
<evidence type="ECO:0000256" key="4">
    <source>
        <dbReference type="ARBA" id="ARBA00029865"/>
    </source>
</evidence>
<dbReference type="InterPro" id="IPR008991">
    <property type="entry name" value="Translation_prot_SH3-like_sf"/>
</dbReference>
<reference evidence="8 9" key="1">
    <citation type="journal article" date="2018" name="Evol. Lett.">
        <title>Horizontal gene cluster transfer increased hallucinogenic mushroom diversity.</title>
        <authorList>
            <person name="Reynolds H.T."/>
            <person name="Vijayakumar V."/>
            <person name="Gluck-Thaler E."/>
            <person name="Korotkin H.B."/>
            <person name="Matheny P.B."/>
            <person name="Slot J.C."/>
        </authorList>
    </citation>
    <scope>NUCLEOTIDE SEQUENCE [LARGE SCALE GENOMIC DNA]</scope>
    <source>
        <strain evidence="8 9">2629</strain>
    </source>
</reference>
<dbReference type="InParanoid" id="A0A409WCW6"/>
<evidence type="ECO:0000256" key="6">
    <source>
        <dbReference type="SAM" id="MobiDB-lite"/>
    </source>
</evidence>
<dbReference type="STRING" id="181874.A0A409WCW6"/>